<dbReference type="EMBL" id="JACMYH010000002">
    <property type="protein sequence ID" value="MBC2678911.1"/>
    <property type="molecule type" value="Genomic_DNA"/>
</dbReference>
<gene>
    <name evidence="1" type="ORF">H7993_10995</name>
</gene>
<proteinExistence type="predicted"/>
<name>A0A7X1G678_9PSED</name>
<dbReference type="AlphaFoldDB" id="A0A7X1G678"/>
<comment type="caution">
    <text evidence="1">The sequence shown here is derived from an EMBL/GenBank/DDBJ whole genome shotgun (WGS) entry which is preliminary data.</text>
</comment>
<organism evidence="1 2">
    <name type="scientific">Pseudomonas baltica</name>
    <dbReference type="NCBI Taxonomy" id="2762576"/>
    <lineage>
        <taxon>Bacteria</taxon>
        <taxon>Pseudomonadati</taxon>
        <taxon>Pseudomonadota</taxon>
        <taxon>Gammaproteobacteria</taxon>
        <taxon>Pseudomonadales</taxon>
        <taxon>Pseudomonadaceae</taxon>
        <taxon>Pseudomonas</taxon>
    </lineage>
</organism>
<dbReference type="RefSeq" id="WP_185794395.1">
    <property type="nucleotide sequence ID" value="NZ_JACMYH010000002.1"/>
</dbReference>
<dbReference type="InterPro" id="IPR021427">
    <property type="entry name" value="DUF3077"/>
</dbReference>
<dbReference type="Proteomes" id="UP000546173">
    <property type="component" value="Unassembled WGS sequence"/>
</dbReference>
<sequence length="85" mass="8939">MIEITETNLLPFGRHGSDQQPIFSVNSGVALEDALTQLSHLLTCAHASASKMCDARVLDPGLVGATVHCIEGAKALVDALLIRGE</sequence>
<reference evidence="1 2" key="1">
    <citation type="submission" date="2020-08" db="EMBL/GenBank/DDBJ databases">
        <title>Pseudomonas sp. nov.</title>
        <authorList>
            <person name="Gieschler S."/>
            <person name="Fiedler G."/>
            <person name="Brinks E."/>
            <person name="Boehnlein C."/>
            <person name="Franz C.M.A.P."/>
            <person name="Kabisch J."/>
        </authorList>
    </citation>
    <scope>NUCLEOTIDE SEQUENCE [LARGE SCALE GENOMIC DNA]</scope>
    <source>
        <strain evidence="1 2">MBT-2</strain>
    </source>
</reference>
<protein>
    <submittedName>
        <fullName evidence="1">DUF3077 domain-containing protein</fullName>
    </submittedName>
</protein>
<dbReference type="Pfam" id="PF11275">
    <property type="entry name" value="DUF3077"/>
    <property type="match status" value="1"/>
</dbReference>
<evidence type="ECO:0000313" key="1">
    <source>
        <dbReference type="EMBL" id="MBC2678911.1"/>
    </source>
</evidence>
<keyword evidence="2" id="KW-1185">Reference proteome</keyword>
<evidence type="ECO:0000313" key="2">
    <source>
        <dbReference type="Proteomes" id="UP000546173"/>
    </source>
</evidence>
<accession>A0A7X1G678</accession>